<dbReference type="PANTHER" id="PTHR31529:SF50">
    <property type="entry name" value="LOB DOMAIN PROTEIN"/>
    <property type="match status" value="1"/>
</dbReference>
<dbReference type="PROSITE" id="PS50891">
    <property type="entry name" value="LOB"/>
    <property type="match status" value="1"/>
</dbReference>
<dbReference type="GO" id="GO:0005634">
    <property type="term" value="C:nucleus"/>
    <property type="evidence" value="ECO:0000318"/>
    <property type="project" value="GO_Central"/>
</dbReference>
<dbReference type="InterPro" id="IPR004883">
    <property type="entry name" value="LOB"/>
</dbReference>
<evidence type="ECO:0000256" key="1">
    <source>
        <dbReference type="ARBA" id="ARBA00005474"/>
    </source>
</evidence>
<comment type="caution">
    <text evidence="3">The sequence shown here is derived from an EMBL/GenBank/DDBJ whole genome shotgun (WGS) entry which is preliminary data.</text>
</comment>
<reference evidence="4" key="1">
    <citation type="journal article" date="2016" name="Nat. Biotechnol.">
        <title>Sequencing wild and cultivated cassava and related species reveals extensive interspecific hybridization and genetic diversity.</title>
        <authorList>
            <person name="Bredeson J.V."/>
            <person name="Lyons J.B."/>
            <person name="Prochnik S.E."/>
            <person name="Wu G.A."/>
            <person name="Ha C.M."/>
            <person name="Edsinger-Gonzales E."/>
            <person name="Grimwood J."/>
            <person name="Schmutz J."/>
            <person name="Rabbi I.Y."/>
            <person name="Egesi C."/>
            <person name="Nauluvula P."/>
            <person name="Lebot V."/>
            <person name="Ndunguru J."/>
            <person name="Mkamilo G."/>
            <person name="Bart R.S."/>
            <person name="Setter T.L."/>
            <person name="Gleadow R.M."/>
            <person name="Kulakow P."/>
            <person name="Ferguson M.E."/>
            <person name="Rounsley S."/>
            <person name="Rokhsar D.S."/>
        </authorList>
    </citation>
    <scope>NUCLEOTIDE SEQUENCE [LARGE SCALE GENOMIC DNA]</scope>
    <source>
        <strain evidence="4">cv. AM560-2</strain>
    </source>
</reference>
<dbReference type="Proteomes" id="UP000091857">
    <property type="component" value="Chromosome 10"/>
</dbReference>
<dbReference type="GO" id="GO:0009755">
    <property type="term" value="P:hormone-mediated signaling pathway"/>
    <property type="evidence" value="ECO:0000318"/>
    <property type="project" value="GO_Central"/>
</dbReference>
<evidence type="ECO:0000313" key="3">
    <source>
        <dbReference type="EMBL" id="OAY38595.1"/>
    </source>
</evidence>
<dbReference type="PANTHER" id="PTHR31529">
    <property type="entry name" value="LOB DOMAIN CONTAINING PROTEIN"/>
    <property type="match status" value="1"/>
</dbReference>
<dbReference type="EMBL" id="CM004396">
    <property type="protein sequence ID" value="OAY38595.1"/>
    <property type="molecule type" value="Genomic_DNA"/>
</dbReference>
<organism evidence="3 4">
    <name type="scientific">Manihot esculenta</name>
    <name type="common">Cassava</name>
    <name type="synonym">Jatropha manihot</name>
    <dbReference type="NCBI Taxonomy" id="3983"/>
    <lineage>
        <taxon>Eukaryota</taxon>
        <taxon>Viridiplantae</taxon>
        <taxon>Streptophyta</taxon>
        <taxon>Embryophyta</taxon>
        <taxon>Tracheophyta</taxon>
        <taxon>Spermatophyta</taxon>
        <taxon>Magnoliopsida</taxon>
        <taxon>eudicotyledons</taxon>
        <taxon>Gunneridae</taxon>
        <taxon>Pentapetalae</taxon>
        <taxon>rosids</taxon>
        <taxon>fabids</taxon>
        <taxon>Malpighiales</taxon>
        <taxon>Euphorbiaceae</taxon>
        <taxon>Crotonoideae</taxon>
        <taxon>Manihoteae</taxon>
        <taxon>Manihot</taxon>
    </lineage>
</organism>
<dbReference type="AlphaFoldDB" id="A0A2C9V4S7"/>
<evidence type="ECO:0000259" key="2">
    <source>
        <dbReference type="PROSITE" id="PS50891"/>
    </source>
</evidence>
<dbReference type="SMR" id="A0A2C9V4S7"/>
<feature type="domain" description="LOB" evidence="2">
    <location>
        <begin position="6"/>
        <end position="108"/>
    </location>
</feature>
<dbReference type="STRING" id="3983.A0A2C9V4S7"/>
<dbReference type="Gramene" id="Manes.10G027400.1.v8.1">
    <property type="protein sequence ID" value="Manes.10G027400.1.v8.1.CDS"/>
    <property type="gene ID" value="Manes.10G027400.v8.1"/>
</dbReference>
<accession>A0A2C9V4S7</accession>
<sequence length="215" mass="23823">MTGLGSSCGACKFLRRKCTSECVFAPYFCYDEAATHFAAVHKVFGASNVSKLLLHLPVQNRSDAAITISYEALARMRDPIYGCVAHIFALQQQIASLQEEIEILGHQMANLSVGIVSRGSSQTTSNPNCEIQNYSLQDAINMQYYQNQPAAPLNVSGYASGNQAFNSQMNAELPPIYEWEDQNPFCESHPYTLDRLLEGADQEVFPYCSWLDTGN</sequence>
<proteinExistence type="inferred from homology"/>
<dbReference type="OMA" id="QAFNSQM"/>
<name>A0A2C9V4S7_MANES</name>
<dbReference type="OrthoDB" id="1840682at2759"/>
<keyword evidence="4" id="KW-1185">Reference proteome</keyword>
<gene>
    <name evidence="3" type="ORF">MANES_10G027400v8</name>
</gene>
<protein>
    <recommendedName>
        <fullName evidence="2">LOB domain-containing protein</fullName>
    </recommendedName>
</protein>
<comment type="similarity">
    <text evidence="1">Belongs to the LOB domain-containing protein family.</text>
</comment>
<dbReference type="GO" id="GO:0045893">
    <property type="term" value="P:positive regulation of DNA-templated transcription"/>
    <property type="evidence" value="ECO:0000318"/>
    <property type="project" value="GO_Central"/>
</dbReference>
<dbReference type="Pfam" id="PF03195">
    <property type="entry name" value="LOB"/>
    <property type="match status" value="1"/>
</dbReference>
<evidence type="ECO:0000313" key="4">
    <source>
        <dbReference type="Proteomes" id="UP000091857"/>
    </source>
</evidence>